<accession>G3JUZ9</accession>
<gene>
    <name evidence="2" type="ORF">CCM_09636</name>
</gene>
<dbReference type="HOGENOM" id="CLU_556690_0_0_1"/>
<dbReference type="PANTHER" id="PTHR38797">
    <property type="entry name" value="NUCLEAR PORE COMPLEX PROTEIN NUP85-RELATED"/>
    <property type="match status" value="1"/>
</dbReference>
<dbReference type="InterPro" id="IPR022085">
    <property type="entry name" value="OpdG"/>
</dbReference>
<dbReference type="InterPro" id="IPR053204">
    <property type="entry name" value="Oxopyrrolidines_Biosynth-assoc"/>
</dbReference>
<dbReference type="Proteomes" id="UP000001610">
    <property type="component" value="Unassembled WGS sequence"/>
</dbReference>
<dbReference type="AlphaFoldDB" id="G3JUZ9"/>
<feature type="region of interest" description="Disordered" evidence="1">
    <location>
        <begin position="1"/>
        <end position="24"/>
    </location>
</feature>
<dbReference type="GeneID" id="18171638"/>
<dbReference type="InParanoid" id="G3JUZ9"/>
<feature type="compositionally biased region" description="Basic and acidic residues" evidence="1">
    <location>
        <begin position="1"/>
        <end position="20"/>
    </location>
</feature>
<organism evidence="2 3">
    <name type="scientific">Cordyceps militaris (strain CM01)</name>
    <name type="common">Caterpillar fungus</name>
    <dbReference type="NCBI Taxonomy" id="983644"/>
    <lineage>
        <taxon>Eukaryota</taxon>
        <taxon>Fungi</taxon>
        <taxon>Dikarya</taxon>
        <taxon>Ascomycota</taxon>
        <taxon>Pezizomycotina</taxon>
        <taxon>Sordariomycetes</taxon>
        <taxon>Hypocreomycetidae</taxon>
        <taxon>Hypocreales</taxon>
        <taxon>Cordycipitaceae</taxon>
        <taxon>Cordyceps</taxon>
    </lineage>
</organism>
<proteinExistence type="predicted"/>
<reference evidence="2 3" key="1">
    <citation type="journal article" date="2011" name="Genome Biol.">
        <title>Genome sequence of the insect pathogenic fungus Cordyceps militaris, a valued traditional Chinese medicine.</title>
        <authorList>
            <person name="Zheng P."/>
            <person name="Xia Y."/>
            <person name="Xiao G."/>
            <person name="Xiong C."/>
            <person name="Hu X."/>
            <person name="Zhang S."/>
            <person name="Zheng H."/>
            <person name="Huang Y."/>
            <person name="Zhou Y."/>
            <person name="Wang S."/>
            <person name="Zhao G.P."/>
            <person name="Liu X."/>
            <person name="St Leger R.J."/>
            <person name="Wang C."/>
        </authorList>
    </citation>
    <scope>NUCLEOTIDE SEQUENCE [LARGE SCALE GENOMIC DNA]</scope>
    <source>
        <strain evidence="2 3">CM01</strain>
    </source>
</reference>
<dbReference type="PANTHER" id="PTHR38797:SF7">
    <property type="entry name" value="TRANSCRIPTION FACTOR DOMAIN-CONTAINING PROTEIN"/>
    <property type="match status" value="1"/>
</dbReference>
<sequence length="490" mass="54328">MQAAPEDEKGPERGQSERLKASSPVTRLTLSNMLRRSVAEIARAEGDNNRLLESAGSIENIHHRYSSSEKPASEFEIDLHDLWFTYYHAAKNTTAQNPMLDRLVVQIIQARELGSLRRPSPADASVITEATTSDGIIWTDLPFLVPDMTGFWLQDWPMMSASNLLSFVTFLAKLASVGVCQDRLSGVGLALLCDALETPRPLGASGEEHGEDPSRLPQDVTVAALLPAVNSWLCHCGHKIVQLADARWKSDACSLGELFRDDPLCGSATPTGFSPERWVFWLKRLEQIAKGADTAGDARLGETVRKMMDNMLFIADERHSAVKQLLQNSPVIYTTVKKMKSAIFYNICFGFASVARAVAVPVEPQLQGFDQRQEGKHCNKGFRGVTVIEEVAIDETKDGGNVAEYASPGYPGVTHHLWADHDWETPGGHGFRRGRGHSEADAPSWVKEFDVGAFMDHAHDRIKASFGTIKWRRKYYQESSAKSCTFFYLS</sequence>
<dbReference type="RefSeq" id="XP_006674832.1">
    <property type="nucleotide sequence ID" value="XM_006674769.1"/>
</dbReference>
<dbReference type="VEuPathDB" id="FungiDB:CCM_09636"/>
<dbReference type="EMBL" id="JH126408">
    <property type="protein sequence ID" value="EGX87675.1"/>
    <property type="molecule type" value="Genomic_DNA"/>
</dbReference>
<dbReference type="eggNOG" id="ENOG502RWKT">
    <property type="taxonomic scope" value="Eukaryota"/>
</dbReference>
<evidence type="ECO:0000313" key="2">
    <source>
        <dbReference type="EMBL" id="EGX87675.1"/>
    </source>
</evidence>
<dbReference type="OrthoDB" id="5403091at2759"/>
<keyword evidence="3" id="KW-1185">Reference proteome</keyword>
<dbReference type="KEGG" id="cmt:CCM_09636"/>
<protein>
    <submittedName>
        <fullName evidence="2">Uncharacterized protein</fullName>
    </submittedName>
</protein>
<evidence type="ECO:0000313" key="3">
    <source>
        <dbReference type="Proteomes" id="UP000001610"/>
    </source>
</evidence>
<evidence type="ECO:0000256" key="1">
    <source>
        <dbReference type="SAM" id="MobiDB-lite"/>
    </source>
</evidence>
<name>G3JUZ9_CORMM</name>
<dbReference type="Pfam" id="PF12311">
    <property type="entry name" value="DUF3632"/>
    <property type="match status" value="1"/>
</dbReference>